<organism evidence="1 2">
    <name type="scientific">Aspergillus taichungensis</name>
    <dbReference type="NCBI Taxonomy" id="482145"/>
    <lineage>
        <taxon>Eukaryota</taxon>
        <taxon>Fungi</taxon>
        <taxon>Dikarya</taxon>
        <taxon>Ascomycota</taxon>
        <taxon>Pezizomycotina</taxon>
        <taxon>Eurotiomycetes</taxon>
        <taxon>Eurotiomycetidae</taxon>
        <taxon>Eurotiales</taxon>
        <taxon>Aspergillaceae</taxon>
        <taxon>Aspergillus</taxon>
        <taxon>Aspergillus subgen. Circumdati</taxon>
    </lineage>
</organism>
<dbReference type="Proteomes" id="UP000235023">
    <property type="component" value="Unassembled WGS sequence"/>
</dbReference>
<reference evidence="2" key="1">
    <citation type="submission" date="2017-12" db="EMBL/GenBank/DDBJ databases">
        <authorList>
            <consortium name="DOE Joint Genome Institute"/>
            <person name="Mondo S.J."/>
            <person name="Kjaerbolling I."/>
            <person name="Vesth T.C."/>
            <person name="Frisvad J.C."/>
            <person name="Nybo J.L."/>
            <person name="Theobald S."/>
            <person name="Kuo A."/>
            <person name="Bowyer P."/>
            <person name="Matsuda Y."/>
            <person name="Lyhne E.K."/>
            <person name="Kogle M.E."/>
            <person name="Clum A."/>
            <person name="Lipzen A."/>
            <person name="Salamov A."/>
            <person name="Ngan C.Y."/>
            <person name="Daum C."/>
            <person name="Chiniquy J."/>
            <person name="Barry K."/>
            <person name="LaButti K."/>
            <person name="Haridas S."/>
            <person name="Simmons B.A."/>
            <person name="Magnuson J.K."/>
            <person name="Mortensen U.H."/>
            <person name="Larsen T.O."/>
            <person name="Grigoriev I.V."/>
            <person name="Baker S.E."/>
            <person name="Andersen M.R."/>
            <person name="Nordberg H.P."/>
            <person name="Cantor M.N."/>
            <person name="Hua S.X."/>
        </authorList>
    </citation>
    <scope>NUCLEOTIDE SEQUENCE [LARGE SCALE GENOMIC DNA]</scope>
    <source>
        <strain evidence="2">IBT 19404</strain>
    </source>
</reference>
<gene>
    <name evidence="1" type="ORF">BDW42DRAFT_64905</name>
</gene>
<name>A0A2J5I124_9EURO</name>
<evidence type="ECO:0000313" key="1">
    <source>
        <dbReference type="EMBL" id="PLN83381.1"/>
    </source>
</evidence>
<protein>
    <submittedName>
        <fullName evidence="1">Uncharacterized protein</fullName>
    </submittedName>
</protein>
<sequence length="185" mass="20477">MAPPYSVAQGLRIAFAFAFTVESNFKQLQLNPFPLSSLHNIPPHLEVQSVSAIIIQFSSQAEKQHGRTYLPIRSQINSQVTIRIPLIRLGTRLQQHNRRVTMALRDRLMQGRQAVHIAGIDWALSGFEELLDDRRGADRRRAVERQLAAFVFDAGAAFVGEEGADGGEVAFGGCEVEGVLGCCYE</sequence>
<proteinExistence type="predicted"/>
<accession>A0A2J5I124</accession>
<evidence type="ECO:0000313" key="2">
    <source>
        <dbReference type="Proteomes" id="UP000235023"/>
    </source>
</evidence>
<dbReference type="EMBL" id="KZ559519">
    <property type="protein sequence ID" value="PLN83381.1"/>
    <property type="molecule type" value="Genomic_DNA"/>
</dbReference>
<keyword evidence="2" id="KW-1185">Reference proteome</keyword>
<dbReference type="AlphaFoldDB" id="A0A2J5I124"/>